<dbReference type="AlphaFoldDB" id="A0A2G9CCR2"/>
<reference evidence="1 2" key="1">
    <citation type="submission" date="2017-11" db="EMBL/GenBank/DDBJ databases">
        <title>Draft genome sequence of Mitsuaria sp. HWN-4.</title>
        <authorList>
            <person name="Gundlapally S.R."/>
        </authorList>
    </citation>
    <scope>NUCLEOTIDE SEQUENCE [LARGE SCALE GENOMIC DNA]</scope>
    <source>
        <strain evidence="1 2">HWN-4</strain>
    </source>
</reference>
<dbReference type="RefSeq" id="WP_099861437.1">
    <property type="nucleotide sequence ID" value="NZ_PEOG01000021.1"/>
</dbReference>
<proteinExistence type="predicted"/>
<name>A0A2G9CCR2_9BURK</name>
<dbReference type="Proteomes" id="UP000231501">
    <property type="component" value="Unassembled WGS sequence"/>
</dbReference>
<accession>A0A2G9CCR2</accession>
<dbReference type="OrthoDB" id="8883651at2"/>
<gene>
    <name evidence="1" type="ORF">CS062_09610</name>
</gene>
<protein>
    <submittedName>
        <fullName evidence="1">Uncharacterized protein</fullName>
    </submittedName>
</protein>
<dbReference type="EMBL" id="PEOG01000021">
    <property type="protein sequence ID" value="PIM53414.1"/>
    <property type="molecule type" value="Genomic_DNA"/>
</dbReference>
<evidence type="ECO:0000313" key="1">
    <source>
        <dbReference type="EMBL" id="PIM53414.1"/>
    </source>
</evidence>
<organism evidence="1 2">
    <name type="scientific">Roseateles chitinivorans</name>
    <dbReference type="NCBI Taxonomy" id="2917965"/>
    <lineage>
        <taxon>Bacteria</taxon>
        <taxon>Pseudomonadati</taxon>
        <taxon>Pseudomonadota</taxon>
        <taxon>Betaproteobacteria</taxon>
        <taxon>Burkholderiales</taxon>
        <taxon>Sphaerotilaceae</taxon>
        <taxon>Roseateles</taxon>
    </lineage>
</organism>
<evidence type="ECO:0000313" key="2">
    <source>
        <dbReference type="Proteomes" id="UP000231501"/>
    </source>
</evidence>
<comment type="caution">
    <text evidence="1">The sequence shown here is derived from an EMBL/GenBank/DDBJ whole genome shotgun (WGS) entry which is preliminary data.</text>
</comment>
<keyword evidence="2" id="KW-1185">Reference proteome</keyword>
<sequence>MNAMAMSSTSMPARRPDRALARWLLAVLTLLATMLTGSSAWARDDGDWQILNARYGTPQHNIDVTDQLKELARRDDRVRVTNGLFGDDPDVGRTKVLRIYARNRDGGSRVFEFREGSVIDGNDFTGWRRGDWGQGGSGGWDGPGGNDDGAYAILGARYGVPEASIDVTGRLRELARRDAKVRVTNDLFRDDPAVGRTKMLRIYARDRSGQVRTFDYREGAWIDGSQFTGWGRGDWGQGGWNGGWDGRPGSYNPDGYGPVQERLYIVRATYGSGGRAVDVTDRLRSISRGGILDVRVDNDLFGGDPAYGEQKTLRVTFTLGRGRQQTREVREGDRIRLP</sequence>